<organism evidence="5 6">
    <name type="scientific">Labilithrix luteola</name>
    <dbReference type="NCBI Taxonomy" id="1391654"/>
    <lineage>
        <taxon>Bacteria</taxon>
        <taxon>Pseudomonadati</taxon>
        <taxon>Myxococcota</taxon>
        <taxon>Polyangia</taxon>
        <taxon>Polyangiales</taxon>
        <taxon>Labilitrichaceae</taxon>
        <taxon>Labilithrix</taxon>
    </lineage>
</organism>
<dbReference type="PANTHER" id="PTHR11461">
    <property type="entry name" value="SERINE PROTEASE INHIBITOR, SERPIN"/>
    <property type="match status" value="1"/>
</dbReference>
<protein>
    <submittedName>
        <fullName evidence="5">Serine protease inhibitor (Serpin family)</fullName>
    </submittedName>
</protein>
<dbReference type="RefSeq" id="WP_146650692.1">
    <property type="nucleotide sequence ID" value="NZ_CP012333.1"/>
</dbReference>
<dbReference type="KEGG" id="llu:AKJ09_05957"/>
<evidence type="ECO:0000256" key="2">
    <source>
        <dbReference type="SAM" id="MobiDB-lite"/>
    </source>
</evidence>
<gene>
    <name evidence="5" type="ORF">AKJ09_05957</name>
</gene>
<evidence type="ECO:0000313" key="6">
    <source>
        <dbReference type="Proteomes" id="UP000064967"/>
    </source>
</evidence>
<dbReference type="SUPFAM" id="SSF56574">
    <property type="entry name" value="Serpins"/>
    <property type="match status" value="1"/>
</dbReference>
<feature type="region of interest" description="Disordered" evidence="2">
    <location>
        <begin position="25"/>
        <end position="50"/>
    </location>
</feature>
<feature type="compositionally biased region" description="Polar residues" evidence="2">
    <location>
        <begin position="34"/>
        <end position="43"/>
    </location>
</feature>
<name>A0A0K1Q0J0_9BACT</name>
<dbReference type="InterPro" id="IPR023796">
    <property type="entry name" value="Serpin_dom"/>
</dbReference>
<keyword evidence="3" id="KW-0732">Signal</keyword>
<feature type="domain" description="Serpin" evidence="4">
    <location>
        <begin position="69"/>
        <end position="437"/>
    </location>
</feature>
<dbReference type="GO" id="GO:0004867">
    <property type="term" value="F:serine-type endopeptidase inhibitor activity"/>
    <property type="evidence" value="ECO:0007669"/>
    <property type="project" value="InterPro"/>
</dbReference>
<evidence type="ECO:0000259" key="4">
    <source>
        <dbReference type="SMART" id="SM00093"/>
    </source>
</evidence>
<dbReference type="Pfam" id="PF00079">
    <property type="entry name" value="Serpin"/>
    <property type="match status" value="1"/>
</dbReference>
<dbReference type="PROSITE" id="PS00284">
    <property type="entry name" value="SERPIN"/>
    <property type="match status" value="1"/>
</dbReference>
<sequence length="437" mass="46844">MKQVMKAWTLPALLSILAVAAGCSSSPSSSTSPENDVTVVSSRLSRDTSPEVSYEETVSLRDGNRQFATDLYGTLRNAPLFANKNLFFSPYSISVALGMTYAGAAGATADELAKTMHFTLPRDRVHVAINALDLALNARPKATDTQSPLSLHVVDSMWGAPQTTFETPFLDTLAVNYGAGVRLTDFEKDAEAARVRINDWVSRETENKIQDLIGRGDAISGITRFVLVNAIYFKAGWTAKFSKDATAPGTFHGASGDAPVEMMKQESEFSYAEGDGYRAIDLPYDGGLSFTAVLPSDLPSFEASLDPAKIASIEASFASAYVALQLPKFEIKGESFSLKESLEKQGMKTLFSGAADLSGISKSEHLLVGDVIHQAFIGVDEEGTEAAAATAVIGDAICDCTTTPPKKIELTIDKPFVFFIRDTMTGTILFTGRYVGG</sequence>
<proteinExistence type="inferred from homology"/>
<feature type="chain" id="PRO_5005466589" evidence="3">
    <location>
        <begin position="21"/>
        <end position="437"/>
    </location>
</feature>
<dbReference type="AlphaFoldDB" id="A0A0K1Q0J0"/>
<evidence type="ECO:0000313" key="5">
    <source>
        <dbReference type="EMBL" id="AKU99293.1"/>
    </source>
</evidence>
<dbReference type="Proteomes" id="UP000064967">
    <property type="component" value="Chromosome"/>
</dbReference>
<evidence type="ECO:0000256" key="1">
    <source>
        <dbReference type="RuleBase" id="RU000411"/>
    </source>
</evidence>
<dbReference type="InterPro" id="IPR036186">
    <property type="entry name" value="Serpin_sf"/>
</dbReference>
<evidence type="ECO:0000256" key="3">
    <source>
        <dbReference type="SAM" id="SignalP"/>
    </source>
</evidence>
<dbReference type="InterPro" id="IPR000215">
    <property type="entry name" value="Serpin_fam"/>
</dbReference>
<dbReference type="OrthoDB" id="9764871at2"/>
<accession>A0A0K1Q0J0</accession>
<dbReference type="PROSITE" id="PS51257">
    <property type="entry name" value="PROKAR_LIPOPROTEIN"/>
    <property type="match status" value="1"/>
</dbReference>
<dbReference type="InterPro" id="IPR042178">
    <property type="entry name" value="Serpin_sf_1"/>
</dbReference>
<keyword evidence="6" id="KW-1185">Reference proteome</keyword>
<feature type="signal peptide" evidence="3">
    <location>
        <begin position="1"/>
        <end position="20"/>
    </location>
</feature>
<reference evidence="5 6" key="1">
    <citation type="submission" date="2015-08" db="EMBL/GenBank/DDBJ databases">
        <authorList>
            <person name="Babu N.S."/>
            <person name="Beckwith C.J."/>
            <person name="Beseler K.G."/>
            <person name="Brison A."/>
            <person name="Carone J.V."/>
            <person name="Caskin T.P."/>
            <person name="Diamond M."/>
            <person name="Durham M.E."/>
            <person name="Foxe J.M."/>
            <person name="Go M."/>
            <person name="Henderson B.A."/>
            <person name="Jones I.B."/>
            <person name="McGettigan J.A."/>
            <person name="Micheletti S.J."/>
            <person name="Nasrallah M.E."/>
            <person name="Ortiz D."/>
            <person name="Piller C.R."/>
            <person name="Privatt S.R."/>
            <person name="Schneider S.L."/>
            <person name="Sharp S."/>
            <person name="Smith T.C."/>
            <person name="Stanton J.D."/>
            <person name="Ullery H.E."/>
            <person name="Wilson R.J."/>
            <person name="Serrano M.G."/>
            <person name="Buck G."/>
            <person name="Lee V."/>
            <person name="Wang Y."/>
            <person name="Carvalho R."/>
            <person name="Voegtly L."/>
            <person name="Shi R."/>
            <person name="Duckworth R."/>
            <person name="Johnson A."/>
            <person name="Loviza R."/>
            <person name="Walstead R."/>
            <person name="Shah Z."/>
            <person name="Kiflezghi M."/>
            <person name="Wade K."/>
            <person name="Ball S.L."/>
            <person name="Bradley K.W."/>
            <person name="Asai D.J."/>
            <person name="Bowman C.A."/>
            <person name="Russell D.A."/>
            <person name="Pope W.H."/>
            <person name="Jacobs-Sera D."/>
            <person name="Hendrix R.W."/>
            <person name="Hatfull G.F."/>
        </authorList>
    </citation>
    <scope>NUCLEOTIDE SEQUENCE [LARGE SCALE GENOMIC DNA]</scope>
    <source>
        <strain evidence="5 6">DSM 27648</strain>
    </source>
</reference>
<dbReference type="GO" id="GO:0005615">
    <property type="term" value="C:extracellular space"/>
    <property type="evidence" value="ECO:0007669"/>
    <property type="project" value="InterPro"/>
</dbReference>
<dbReference type="STRING" id="1391654.AKJ09_05957"/>
<comment type="similarity">
    <text evidence="1">Belongs to the serpin family.</text>
</comment>
<dbReference type="InterPro" id="IPR023795">
    <property type="entry name" value="Serpin_CS"/>
</dbReference>
<dbReference type="InterPro" id="IPR042185">
    <property type="entry name" value="Serpin_sf_2"/>
</dbReference>
<dbReference type="PATRIC" id="fig|1391654.3.peg.6049"/>
<dbReference type="SMART" id="SM00093">
    <property type="entry name" value="SERPIN"/>
    <property type="match status" value="1"/>
</dbReference>
<dbReference type="EMBL" id="CP012333">
    <property type="protein sequence ID" value="AKU99293.1"/>
    <property type="molecule type" value="Genomic_DNA"/>
</dbReference>
<dbReference type="Gene3D" id="3.30.497.10">
    <property type="entry name" value="Antithrombin, subunit I, domain 2"/>
    <property type="match status" value="1"/>
</dbReference>
<dbReference type="PANTHER" id="PTHR11461:SF211">
    <property type="entry name" value="GH10112P-RELATED"/>
    <property type="match status" value="1"/>
</dbReference>
<dbReference type="Gene3D" id="2.30.39.10">
    <property type="entry name" value="Alpha-1-antitrypsin, domain 1"/>
    <property type="match status" value="1"/>
</dbReference>
<dbReference type="CDD" id="cd19590">
    <property type="entry name" value="serpin_thermopin-like"/>
    <property type="match status" value="1"/>
</dbReference>